<gene>
    <name evidence="1" type="ORF">KPL71_010580</name>
</gene>
<protein>
    <submittedName>
        <fullName evidence="1">Laccase-6</fullName>
    </submittedName>
</protein>
<accession>A0ACB8MP97</accession>
<reference evidence="2" key="1">
    <citation type="journal article" date="2023" name="Hortic. Res.">
        <title>A chromosome-level phased genome enabling allele-level studies in sweet orange: a case study on citrus Huanglongbing tolerance.</title>
        <authorList>
            <person name="Wu B."/>
            <person name="Yu Q."/>
            <person name="Deng Z."/>
            <person name="Duan Y."/>
            <person name="Luo F."/>
            <person name="Gmitter F. Jr."/>
        </authorList>
    </citation>
    <scope>NUCLEOTIDE SEQUENCE [LARGE SCALE GENOMIC DNA]</scope>
    <source>
        <strain evidence="2">cv. Valencia</strain>
    </source>
</reference>
<keyword evidence="2" id="KW-1185">Reference proteome</keyword>
<name>A0ACB8MP97_CITSI</name>
<comment type="caution">
    <text evidence="1">The sequence shown here is derived from an EMBL/GenBank/DDBJ whole genome shotgun (WGS) entry which is preliminary data.</text>
</comment>
<evidence type="ECO:0000313" key="1">
    <source>
        <dbReference type="EMBL" id="KAH9787392.1"/>
    </source>
</evidence>
<sequence length="565" mass="63010">MASFTTSLMLWLCLLFCVHTVHVMATWPRGRSTRFYEFKIQATRVNKLCNAKDIVTVNNMFPGPVVYAQEDDRIIVKVTNQSPYNATIHWHGVRQRLSCWFDGPAYITQCPIQSGQTFTYEFTMFQQKGTFFWHAHVSWLRGTVYGAIVVYPKTGVPYPFQFPYQEHIIILDVVQLERQVLASGGAPPPSNAYTINGHPGPNYNCSANDVYKIEVVPGKTYLLRLINAGLNMENFFAIANHKLTIVEADAEYTKPFSTDRVMLGPGQTVNVLVTADQPIGKYSMAMGPYMSAQGVSFQNISAIAYFQYLGAQPNSLALPATLPRFNDNLAVKTVMDGLRSLNPVPVPKEIDANLFVTIGLNVQKCRSGNPQQNCRGLNNGVMAASMNNISFIKPNVSVLEAYYKKIDGIFTEDFPEAPLKFYDFVNGAPNNIPNDTNSMNGTRTKVLEFGTRVQIILQDTATVTTENHPIHLHGYNFYVVGYGTGNYDPQTANFNLIDPPYMNTIGVPVGGWAAIRFTADNPGVWFMHCHFDIHQSWGLGTVLIVKNGKGELETLPHPPADFPRC</sequence>
<dbReference type="Proteomes" id="UP000829398">
    <property type="component" value="Chromosome 3"/>
</dbReference>
<dbReference type="EMBL" id="CM039172">
    <property type="protein sequence ID" value="KAH9787392.1"/>
    <property type="molecule type" value="Genomic_DNA"/>
</dbReference>
<evidence type="ECO:0000313" key="2">
    <source>
        <dbReference type="Proteomes" id="UP000829398"/>
    </source>
</evidence>
<organism evidence="1 2">
    <name type="scientific">Citrus sinensis</name>
    <name type="common">Sweet orange</name>
    <name type="synonym">Citrus aurantium var. sinensis</name>
    <dbReference type="NCBI Taxonomy" id="2711"/>
    <lineage>
        <taxon>Eukaryota</taxon>
        <taxon>Viridiplantae</taxon>
        <taxon>Streptophyta</taxon>
        <taxon>Embryophyta</taxon>
        <taxon>Tracheophyta</taxon>
        <taxon>Spermatophyta</taxon>
        <taxon>Magnoliopsida</taxon>
        <taxon>eudicotyledons</taxon>
        <taxon>Gunneridae</taxon>
        <taxon>Pentapetalae</taxon>
        <taxon>rosids</taxon>
        <taxon>malvids</taxon>
        <taxon>Sapindales</taxon>
        <taxon>Rutaceae</taxon>
        <taxon>Aurantioideae</taxon>
        <taxon>Citrus</taxon>
    </lineage>
</organism>
<proteinExistence type="predicted"/>